<gene>
    <name evidence="3" type="ORF">PMAYCL1PPCAC_23314</name>
</gene>
<sequence>RMSEEVQQGEADRVARKRFAFQRANKDVMKDPDQLAAYAAVYANMSTLGCVYPAEVMRRIEMMSADVDEQADAQEMRSLVLASRGRAHAAKQRQDNEDTNERQTGNGRHVLSELRENLLMSHREASGIEMLNWATRRLNLPWNMADHEGETRLYIARILVLSHRFVHSNNVQAIAVNAVVDAFLEGGTVTIDGAVALFKGRRPQFTFIDSMTRNLNKAAKNAKLTSMKVTKAIMESVFDDVNLPFTMVPKHTQGWEQLVELRSAELLLASKTLKKGECVKAKMEAAVDEMCEELSARLTSAPIRLENTQAGIKLC</sequence>
<dbReference type="Proteomes" id="UP001328107">
    <property type="component" value="Unassembled WGS sequence"/>
</dbReference>
<organism evidence="3 4">
    <name type="scientific">Pristionchus mayeri</name>
    <dbReference type="NCBI Taxonomy" id="1317129"/>
    <lineage>
        <taxon>Eukaryota</taxon>
        <taxon>Metazoa</taxon>
        <taxon>Ecdysozoa</taxon>
        <taxon>Nematoda</taxon>
        <taxon>Chromadorea</taxon>
        <taxon>Rhabditida</taxon>
        <taxon>Rhabditina</taxon>
        <taxon>Diplogasteromorpha</taxon>
        <taxon>Diplogasteroidea</taxon>
        <taxon>Neodiplogasteridae</taxon>
        <taxon>Pristionchus</taxon>
    </lineage>
</organism>
<evidence type="ECO:0000313" key="4">
    <source>
        <dbReference type="Proteomes" id="UP001328107"/>
    </source>
</evidence>
<evidence type="ECO:0000259" key="2">
    <source>
        <dbReference type="PROSITE" id="PS51827"/>
    </source>
</evidence>
<comment type="caution">
    <text evidence="3">The sequence shown here is derived from an EMBL/GenBank/DDBJ whole genome shotgun (WGS) entry which is preliminary data.</text>
</comment>
<feature type="region of interest" description="Disordered" evidence="1">
    <location>
        <begin position="84"/>
        <end position="107"/>
    </location>
</feature>
<feature type="domain" description="XRN2-binding (XTBD)" evidence="2">
    <location>
        <begin position="2"/>
        <end position="92"/>
    </location>
</feature>
<dbReference type="Pfam" id="PF11952">
    <property type="entry name" value="XTBD"/>
    <property type="match status" value="1"/>
</dbReference>
<evidence type="ECO:0000256" key="1">
    <source>
        <dbReference type="SAM" id="MobiDB-lite"/>
    </source>
</evidence>
<protein>
    <recommendedName>
        <fullName evidence="2">XRN2-binding (XTBD) domain-containing protein</fullName>
    </recommendedName>
</protein>
<dbReference type="PROSITE" id="PS51827">
    <property type="entry name" value="XTBD"/>
    <property type="match status" value="1"/>
</dbReference>
<dbReference type="InterPro" id="IPR021859">
    <property type="entry name" value="XTBD"/>
</dbReference>
<dbReference type="AlphaFoldDB" id="A0AAN5CYQ1"/>
<feature type="non-terminal residue" evidence="3">
    <location>
        <position position="1"/>
    </location>
</feature>
<dbReference type="Pfam" id="PF24799">
    <property type="entry name" value="Paxt-1_C"/>
    <property type="match status" value="1"/>
</dbReference>
<proteinExistence type="predicted"/>
<dbReference type="InterPro" id="IPR057067">
    <property type="entry name" value="Paxt-1-like_C"/>
</dbReference>
<reference evidence="4" key="1">
    <citation type="submission" date="2022-10" db="EMBL/GenBank/DDBJ databases">
        <title>Genome assembly of Pristionchus species.</title>
        <authorList>
            <person name="Yoshida K."/>
            <person name="Sommer R.J."/>
        </authorList>
    </citation>
    <scope>NUCLEOTIDE SEQUENCE [LARGE SCALE GENOMIC DNA]</scope>
    <source>
        <strain evidence="4">RS5460</strain>
    </source>
</reference>
<accession>A0AAN5CYQ1</accession>
<name>A0AAN5CYQ1_9BILA</name>
<keyword evidence="4" id="KW-1185">Reference proteome</keyword>
<dbReference type="EMBL" id="BTRK01000005">
    <property type="protein sequence ID" value="GMR53119.1"/>
    <property type="molecule type" value="Genomic_DNA"/>
</dbReference>
<evidence type="ECO:0000313" key="3">
    <source>
        <dbReference type="EMBL" id="GMR53119.1"/>
    </source>
</evidence>
<feature type="compositionally biased region" description="Basic and acidic residues" evidence="1">
    <location>
        <begin position="92"/>
        <end position="101"/>
    </location>
</feature>